<evidence type="ECO:0000256" key="4">
    <source>
        <dbReference type="ARBA" id="ARBA00023308"/>
    </source>
</evidence>
<reference evidence="6 7" key="1">
    <citation type="submission" date="2011-09" db="EMBL/GenBank/DDBJ databases">
        <title>The draft genome of Treponema saccharophilum DSM 2985.</title>
        <authorList>
            <consortium name="US DOE Joint Genome Institute (JGI-PGF)"/>
            <person name="Lucas S."/>
            <person name="Copeland A."/>
            <person name="Lapidus A."/>
            <person name="Glavina del Rio T."/>
            <person name="Dalin E."/>
            <person name="Tice H."/>
            <person name="Bruce D."/>
            <person name="Goodwin L."/>
            <person name="Pitluck S."/>
            <person name="Peters L."/>
            <person name="Kyrpides N."/>
            <person name="Mavromatis K."/>
            <person name="Ivanova N."/>
            <person name="Markowitz V."/>
            <person name="Cheng J.-F."/>
            <person name="Hugenholtz P."/>
            <person name="Woyke T."/>
            <person name="Wu D."/>
            <person name="Gronow S."/>
            <person name="Wellnitz S."/>
            <person name="Brambilla E."/>
            <person name="Klenk H.-P."/>
            <person name="Eisen J.A."/>
        </authorList>
    </citation>
    <scope>NUCLEOTIDE SEQUENCE [LARGE SCALE GENOMIC DNA]</scope>
    <source>
        <strain evidence="6 7">DSM 2985</strain>
    </source>
</reference>
<dbReference type="Pfam" id="PF05336">
    <property type="entry name" value="rhaM"/>
    <property type="match status" value="1"/>
</dbReference>
<dbReference type="RefSeq" id="WP_002705014.1">
    <property type="nucleotide sequence ID" value="NZ_AGRW01000050.1"/>
</dbReference>
<keyword evidence="4" id="KW-0684">Rhamnose metabolism</keyword>
<keyword evidence="2" id="KW-0413">Isomerase</keyword>
<dbReference type="OrthoDB" id="9799608at2"/>
<protein>
    <recommendedName>
        <fullName evidence="5">L-rhamnose mutarotase</fullName>
        <ecNumber evidence="5">5.1.3.32</ecNumber>
    </recommendedName>
</protein>
<dbReference type="SUPFAM" id="SSF54909">
    <property type="entry name" value="Dimeric alpha+beta barrel"/>
    <property type="match status" value="1"/>
</dbReference>
<dbReference type="Gene3D" id="3.30.70.100">
    <property type="match status" value="1"/>
</dbReference>
<keyword evidence="1" id="KW-0963">Cytoplasm</keyword>
<dbReference type="AlphaFoldDB" id="H7ELT7"/>
<evidence type="ECO:0000256" key="2">
    <source>
        <dbReference type="ARBA" id="ARBA00023235"/>
    </source>
</evidence>
<dbReference type="InterPro" id="IPR008000">
    <property type="entry name" value="Rham/fucose_mutarotase"/>
</dbReference>
<dbReference type="Proteomes" id="UP000003571">
    <property type="component" value="Unassembled WGS sequence"/>
</dbReference>
<evidence type="ECO:0000256" key="3">
    <source>
        <dbReference type="ARBA" id="ARBA00023277"/>
    </source>
</evidence>
<evidence type="ECO:0000256" key="1">
    <source>
        <dbReference type="ARBA" id="ARBA00022490"/>
    </source>
</evidence>
<sequence length="104" mass="12165">MEEQAFRMKLKPGFADEYKRRHDEIWPELKKAISESGVYDYSIYLDEESLSLFAVQKVRDGGNPDAQKGMAIVRKWWDMMADIMDVNDDNSPVCVSLRPMFHMD</sequence>
<dbReference type="PATRIC" id="fig|907348.3.peg.1882"/>
<dbReference type="PANTHER" id="PTHR34389:SF2">
    <property type="entry name" value="L-RHAMNOSE MUTAROTASE"/>
    <property type="match status" value="1"/>
</dbReference>
<proteinExistence type="predicted"/>
<organism evidence="6 7">
    <name type="scientific">Treponema saccharophilum DSM 2985</name>
    <dbReference type="NCBI Taxonomy" id="907348"/>
    <lineage>
        <taxon>Bacteria</taxon>
        <taxon>Pseudomonadati</taxon>
        <taxon>Spirochaetota</taxon>
        <taxon>Spirochaetia</taxon>
        <taxon>Spirochaetales</taxon>
        <taxon>Treponemataceae</taxon>
        <taxon>Treponema</taxon>
    </lineage>
</organism>
<keyword evidence="3" id="KW-0119">Carbohydrate metabolism</keyword>
<dbReference type="PANTHER" id="PTHR34389">
    <property type="entry name" value="L-RHAMNOSE MUTAROTASE"/>
    <property type="match status" value="1"/>
</dbReference>
<dbReference type="EMBL" id="AGRW01000050">
    <property type="protein sequence ID" value="EIC01345.1"/>
    <property type="molecule type" value="Genomic_DNA"/>
</dbReference>
<dbReference type="EC" id="5.1.3.32" evidence="5"/>
<accession>H7ELT7</accession>
<gene>
    <name evidence="6" type="ORF">TresaDRAFT_1237</name>
</gene>
<dbReference type="InterPro" id="IPR011008">
    <property type="entry name" value="Dimeric_a/b-barrel"/>
</dbReference>
<dbReference type="GO" id="GO:0005737">
    <property type="term" value="C:cytoplasm"/>
    <property type="evidence" value="ECO:0007669"/>
    <property type="project" value="InterPro"/>
</dbReference>
<name>H7ELT7_9SPIR</name>
<evidence type="ECO:0000313" key="7">
    <source>
        <dbReference type="Proteomes" id="UP000003571"/>
    </source>
</evidence>
<dbReference type="GO" id="GO:0062192">
    <property type="term" value="F:L-rhamnose mutarotase activity"/>
    <property type="evidence" value="ECO:0007669"/>
    <property type="project" value="UniProtKB-UniRule"/>
</dbReference>
<dbReference type="STRING" id="907348.TresaDRAFT_1237"/>
<evidence type="ECO:0000313" key="6">
    <source>
        <dbReference type="EMBL" id="EIC01345.1"/>
    </source>
</evidence>
<dbReference type="eggNOG" id="COG3254">
    <property type="taxonomic scope" value="Bacteria"/>
</dbReference>
<dbReference type="GO" id="GO:0019301">
    <property type="term" value="P:rhamnose catabolic process"/>
    <property type="evidence" value="ECO:0007669"/>
    <property type="project" value="UniProtKB-UniRule"/>
</dbReference>
<keyword evidence="7" id="KW-1185">Reference proteome</keyword>
<dbReference type="InterPro" id="IPR013448">
    <property type="entry name" value="L-rhamnose_mutarotase"/>
</dbReference>
<evidence type="ECO:0000256" key="5">
    <source>
        <dbReference type="NCBIfam" id="TIGR02625"/>
    </source>
</evidence>
<comment type="caution">
    <text evidence="6">The sequence shown here is derived from an EMBL/GenBank/DDBJ whole genome shotgun (WGS) entry which is preliminary data.</text>
</comment>
<dbReference type="NCBIfam" id="TIGR02625">
    <property type="entry name" value="YiiL_rotase"/>
    <property type="match status" value="1"/>
</dbReference>